<proteinExistence type="predicted"/>
<keyword evidence="2" id="KW-1185">Reference proteome</keyword>
<sequence>MKAEKKVEQEEEEAVKGGELLFCGATRRKAIGGRNVGNFVSLTRLRPLVGVNIRLVVSGCASFHCVALDVEGRCYTWGRNEKGQLGHGDTMQRDMPAVVSKLSQHIVVGAAAGRNHTVLVTKYGLSFSFGWNKHGQLGTGSSKNEVESSPVHSLVSEVRTAACGADFSVWLTSVEGASILTAGLPQYGQLGHGTDNEYNTKSSSVRLAYEAQPCPKTLASLAGETIVKVACGTNHTVAVDSNGFVYTWGFGGYGRLGHREQKDEWIPRRVDIFTKHNVLPPDAIISAGSLNSACTAGGGQLYMWGKIKNAGDDWMYPKPLMDLSGWNIRCMDLGNTHHFVGAETSCISWGQSLSGELGYGPDEQKSSTNPKKVEILEGMHVISVACGFAHSMVVVDRMNVGDLLDQFDVYDDKTSGKGSEELESKFSVAKKTNKMGAYKTSENSEKRKSKDSSELEDKEKDSDDESDDSEEQVNGQAEQKMQRGGKTGRGLNSGALKPTPEKKSAQSARGKGKSAKRGRR</sequence>
<protein>
    <submittedName>
        <fullName evidence="1">Protein RCC2</fullName>
    </submittedName>
</protein>
<evidence type="ECO:0000313" key="1">
    <source>
        <dbReference type="EMBL" id="KAI8005415.1"/>
    </source>
</evidence>
<dbReference type="Proteomes" id="UP001060215">
    <property type="component" value="Chromosome 9"/>
</dbReference>
<evidence type="ECO:0000313" key="2">
    <source>
        <dbReference type="Proteomes" id="UP001060215"/>
    </source>
</evidence>
<comment type="caution">
    <text evidence="1">The sequence shown here is derived from an EMBL/GenBank/DDBJ whole genome shotgun (WGS) entry which is preliminary data.</text>
</comment>
<organism evidence="1 2">
    <name type="scientific">Camellia lanceoleosa</name>
    <dbReference type="NCBI Taxonomy" id="1840588"/>
    <lineage>
        <taxon>Eukaryota</taxon>
        <taxon>Viridiplantae</taxon>
        <taxon>Streptophyta</taxon>
        <taxon>Embryophyta</taxon>
        <taxon>Tracheophyta</taxon>
        <taxon>Spermatophyta</taxon>
        <taxon>Magnoliopsida</taxon>
        <taxon>eudicotyledons</taxon>
        <taxon>Gunneridae</taxon>
        <taxon>Pentapetalae</taxon>
        <taxon>asterids</taxon>
        <taxon>Ericales</taxon>
        <taxon>Theaceae</taxon>
        <taxon>Camellia</taxon>
    </lineage>
</organism>
<dbReference type="EMBL" id="CM045766">
    <property type="protein sequence ID" value="KAI8005415.1"/>
    <property type="molecule type" value="Genomic_DNA"/>
</dbReference>
<gene>
    <name evidence="1" type="ORF">LOK49_LG08G00337</name>
</gene>
<accession>A0ACC0GYL1</accession>
<name>A0ACC0GYL1_9ERIC</name>
<reference evidence="1 2" key="1">
    <citation type="journal article" date="2022" name="Plant J.">
        <title>Chromosome-level genome of Camellia lanceoleosa provides a valuable resource for understanding genome evolution and self-incompatibility.</title>
        <authorList>
            <person name="Gong W."/>
            <person name="Xiao S."/>
            <person name="Wang L."/>
            <person name="Liao Z."/>
            <person name="Chang Y."/>
            <person name="Mo W."/>
            <person name="Hu G."/>
            <person name="Li W."/>
            <person name="Zhao G."/>
            <person name="Zhu H."/>
            <person name="Hu X."/>
            <person name="Ji K."/>
            <person name="Xiang X."/>
            <person name="Song Q."/>
            <person name="Yuan D."/>
            <person name="Jin S."/>
            <person name="Zhang L."/>
        </authorList>
    </citation>
    <scope>NUCLEOTIDE SEQUENCE [LARGE SCALE GENOMIC DNA]</scope>
    <source>
        <strain evidence="1">SQ_2022a</strain>
    </source>
</reference>